<protein>
    <submittedName>
        <fullName evidence="5">Acyl-CoA dehydrogenase</fullName>
    </submittedName>
</protein>
<dbReference type="InterPro" id="IPR046373">
    <property type="entry name" value="Acyl-CoA_Oxase/DH_mid-dom_sf"/>
</dbReference>
<dbReference type="Pfam" id="PF02771">
    <property type="entry name" value="Acyl-CoA_dh_N"/>
    <property type="match status" value="1"/>
</dbReference>
<dbReference type="GO" id="GO:0016712">
    <property type="term" value="F:oxidoreductase activity, acting on paired donors, with incorporation or reduction of molecular oxygen, reduced flavin or flavoprotein as one donor, and incorporation of one atom of oxygen"/>
    <property type="evidence" value="ECO:0007669"/>
    <property type="project" value="TreeGrafter"/>
</dbReference>
<dbReference type="GO" id="GO:0050660">
    <property type="term" value="F:flavin adenine dinucleotide binding"/>
    <property type="evidence" value="ECO:0007669"/>
    <property type="project" value="InterPro"/>
</dbReference>
<dbReference type="InterPro" id="IPR036250">
    <property type="entry name" value="AcylCo_DH-like_C"/>
</dbReference>
<dbReference type="RefSeq" id="WP_081924419.1">
    <property type="nucleotide sequence ID" value="NZ_BAAAUZ010000003.1"/>
</dbReference>
<dbReference type="InterPro" id="IPR037069">
    <property type="entry name" value="AcylCoA_DH/ox_N_sf"/>
</dbReference>
<evidence type="ECO:0000313" key="6">
    <source>
        <dbReference type="Proteomes" id="UP001143463"/>
    </source>
</evidence>
<organism evidence="5 6">
    <name type="scientific">Pseudonocardia halophobica</name>
    <dbReference type="NCBI Taxonomy" id="29401"/>
    <lineage>
        <taxon>Bacteria</taxon>
        <taxon>Bacillati</taxon>
        <taxon>Actinomycetota</taxon>
        <taxon>Actinomycetes</taxon>
        <taxon>Pseudonocardiales</taxon>
        <taxon>Pseudonocardiaceae</taxon>
        <taxon>Pseudonocardia</taxon>
    </lineage>
</organism>
<keyword evidence="1" id="KW-0560">Oxidoreductase</keyword>
<proteinExistence type="inferred from homology"/>
<comment type="similarity">
    <text evidence="2">Belongs to the HpaH/HsaA monooxygenase family.</text>
</comment>
<dbReference type="EMBL" id="BSFQ01000042">
    <property type="protein sequence ID" value="GLL15174.1"/>
    <property type="molecule type" value="Genomic_DNA"/>
</dbReference>
<dbReference type="PANTHER" id="PTHR48083">
    <property type="entry name" value="MEDIUM-CHAIN SPECIFIC ACYL-COA DEHYDROGENASE, MITOCHONDRIAL-RELATED"/>
    <property type="match status" value="1"/>
</dbReference>
<sequence length="404" mass="42988">MSIILDRPGATDADRELRADLVGRAAKLVPLLAGNAGQTEADRRVVEENITAIDEAGLLSIMRPTRFGGLQTDFRTKLEVSRELARGCGSTAWVTTLMNVCSWFTGLWPAQAQQDVWGADPSARVAGVLAPSGTAREVDGGFVVSGKWGWASGSAHAQWAVVGIPLLDADGGLRDQGMILIPMSDLTIEDTWFVAGMRGTASNTLVADEVFVPAHRYLSVPAAIQGRPATPFADEALYHSAFVPVTALVLAGPQLGLAQAALDLVLDKAPKRSISYTFYDTQVGAPTVQLAVAKAASLVDSAHLHAYRAAAEIDEAAARGEYPHYDARARMRMDTGVAVTYAREAIRILVSAHGASSFAESSPLQRIWRDSETASRHAVVNPEISTEVYGKSLLGIRGDVTALV</sequence>
<reference evidence="5" key="1">
    <citation type="journal article" date="2014" name="Int. J. Syst. Evol. Microbiol.">
        <title>Complete genome sequence of Corynebacterium casei LMG S-19264T (=DSM 44701T), isolated from a smear-ripened cheese.</title>
        <authorList>
            <consortium name="US DOE Joint Genome Institute (JGI-PGF)"/>
            <person name="Walter F."/>
            <person name="Albersmeier A."/>
            <person name="Kalinowski J."/>
            <person name="Ruckert C."/>
        </authorList>
    </citation>
    <scope>NUCLEOTIDE SEQUENCE</scope>
    <source>
        <strain evidence="5">VKM Ac-1069</strain>
    </source>
</reference>
<dbReference type="PANTHER" id="PTHR48083:SF19">
    <property type="entry name" value="FLAVIN-DEPENDENT MONOOXYGENASE, OXYGENASE SUBUNIT HSAA"/>
    <property type="match status" value="1"/>
</dbReference>
<dbReference type="AlphaFoldDB" id="A0A9W6UES8"/>
<dbReference type="SUPFAM" id="SSF47203">
    <property type="entry name" value="Acyl-CoA dehydrogenase C-terminal domain-like"/>
    <property type="match status" value="1"/>
</dbReference>
<dbReference type="InterPro" id="IPR013107">
    <property type="entry name" value="Acyl-CoA_DH_C"/>
</dbReference>
<dbReference type="InterPro" id="IPR013786">
    <property type="entry name" value="AcylCoA_DH/ox_N"/>
</dbReference>
<dbReference type="GO" id="GO:0003995">
    <property type="term" value="F:acyl-CoA dehydrogenase activity"/>
    <property type="evidence" value="ECO:0007669"/>
    <property type="project" value="TreeGrafter"/>
</dbReference>
<dbReference type="GO" id="GO:0033539">
    <property type="term" value="P:fatty acid beta-oxidation using acyl-CoA dehydrogenase"/>
    <property type="evidence" value="ECO:0007669"/>
    <property type="project" value="TreeGrafter"/>
</dbReference>
<evidence type="ECO:0000313" key="5">
    <source>
        <dbReference type="EMBL" id="GLL15174.1"/>
    </source>
</evidence>
<feature type="domain" description="Acyl-CoA dehydrogenase/oxidase N-terminal" evidence="3">
    <location>
        <begin position="35"/>
        <end position="114"/>
    </location>
</feature>
<dbReference type="InterPro" id="IPR050741">
    <property type="entry name" value="Acyl-CoA_dehydrogenase"/>
</dbReference>
<reference evidence="5" key="2">
    <citation type="submission" date="2023-01" db="EMBL/GenBank/DDBJ databases">
        <authorList>
            <person name="Sun Q."/>
            <person name="Evtushenko L."/>
        </authorList>
    </citation>
    <scope>NUCLEOTIDE SEQUENCE</scope>
    <source>
        <strain evidence="5">VKM Ac-1069</strain>
    </source>
</reference>
<feature type="domain" description="Acyl-CoA dehydrogenase C-terminal" evidence="4">
    <location>
        <begin position="248"/>
        <end position="382"/>
    </location>
</feature>
<dbReference type="Gene3D" id="1.20.140.10">
    <property type="entry name" value="Butyryl-CoA Dehydrogenase, subunit A, domain 3"/>
    <property type="match status" value="1"/>
</dbReference>
<evidence type="ECO:0000259" key="4">
    <source>
        <dbReference type="Pfam" id="PF08028"/>
    </source>
</evidence>
<dbReference type="GO" id="GO:0005737">
    <property type="term" value="C:cytoplasm"/>
    <property type="evidence" value="ECO:0007669"/>
    <property type="project" value="TreeGrafter"/>
</dbReference>
<evidence type="ECO:0000256" key="1">
    <source>
        <dbReference type="ARBA" id="ARBA00023002"/>
    </source>
</evidence>
<name>A0A9W6UES8_9PSEU</name>
<gene>
    <name evidence="5" type="ORF">GCM10017577_63230</name>
</gene>
<accession>A0A9W6UES8</accession>
<dbReference type="Proteomes" id="UP001143463">
    <property type="component" value="Unassembled WGS sequence"/>
</dbReference>
<dbReference type="Gene3D" id="1.10.540.10">
    <property type="entry name" value="Acyl-CoA dehydrogenase/oxidase, N-terminal domain"/>
    <property type="match status" value="1"/>
</dbReference>
<dbReference type="PIRSF" id="PIRSF016578">
    <property type="entry name" value="HsaA"/>
    <property type="match status" value="1"/>
</dbReference>
<dbReference type="Pfam" id="PF08028">
    <property type="entry name" value="Acyl-CoA_dh_2"/>
    <property type="match status" value="1"/>
</dbReference>
<dbReference type="Gene3D" id="2.40.110.10">
    <property type="entry name" value="Butyryl-CoA Dehydrogenase, subunit A, domain 2"/>
    <property type="match status" value="1"/>
</dbReference>
<keyword evidence="6" id="KW-1185">Reference proteome</keyword>
<dbReference type="SUPFAM" id="SSF56645">
    <property type="entry name" value="Acyl-CoA dehydrogenase NM domain-like"/>
    <property type="match status" value="1"/>
</dbReference>
<evidence type="ECO:0000259" key="3">
    <source>
        <dbReference type="Pfam" id="PF02771"/>
    </source>
</evidence>
<comment type="caution">
    <text evidence="5">The sequence shown here is derived from an EMBL/GenBank/DDBJ whole genome shotgun (WGS) entry which is preliminary data.</text>
</comment>
<dbReference type="InterPro" id="IPR009100">
    <property type="entry name" value="AcylCoA_DH/oxidase_NM_dom_sf"/>
</dbReference>
<evidence type="ECO:0000256" key="2">
    <source>
        <dbReference type="ARBA" id="ARBA00049661"/>
    </source>
</evidence>